<dbReference type="AlphaFoldDB" id="A0A6G0WSM2"/>
<keyword evidence="2" id="KW-0472">Membrane</keyword>
<feature type="transmembrane region" description="Helical" evidence="2">
    <location>
        <begin position="813"/>
        <end position="833"/>
    </location>
</feature>
<keyword evidence="3" id="KW-0732">Signal</keyword>
<feature type="compositionally biased region" description="Low complexity" evidence="1">
    <location>
        <begin position="475"/>
        <end position="486"/>
    </location>
</feature>
<organism evidence="5 6">
    <name type="scientific">Aphanomyces euteiches</name>
    <dbReference type="NCBI Taxonomy" id="100861"/>
    <lineage>
        <taxon>Eukaryota</taxon>
        <taxon>Sar</taxon>
        <taxon>Stramenopiles</taxon>
        <taxon>Oomycota</taxon>
        <taxon>Saprolegniomycetes</taxon>
        <taxon>Saprolegniales</taxon>
        <taxon>Verrucalvaceae</taxon>
        <taxon>Aphanomyces</taxon>
    </lineage>
</organism>
<comment type="caution">
    <text evidence="5">The sequence shown here is derived from an EMBL/GenBank/DDBJ whole genome shotgun (WGS) entry which is preliminary data.</text>
</comment>
<feature type="compositionally biased region" description="Low complexity" evidence="1">
    <location>
        <begin position="268"/>
        <end position="382"/>
    </location>
</feature>
<dbReference type="EMBL" id="VJMJ01000154">
    <property type="protein sequence ID" value="KAF0730457.1"/>
    <property type="molecule type" value="Genomic_DNA"/>
</dbReference>
<evidence type="ECO:0000313" key="6">
    <source>
        <dbReference type="Proteomes" id="UP000481153"/>
    </source>
</evidence>
<feature type="compositionally biased region" description="Pro residues" evidence="1">
    <location>
        <begin position="196"/>
        <end position="234"/>
    </location>
</feature>
<name>A0A6G0WSM2_9STRA</name>
<evidence type="ECO:0000313" key="5">
    <source>
        <dbReference type="EMBL" id="KAF0730457.1"/>
    </source>
</evidence>
<protein>
    <recommendedName>
        <fullName evidence="4">TRP C-terminal domain-containing protein</fullName>
    </recommendedName>
</protein>
<dbReference type="PANTHER" id="PTHR48138:SF2">
    <property type="entry name" value="KERATINOCYTE PROLINE-RICH PROTEIN"/>
    <property type="match status" value="1"/>
</dbReference>
<dbReference type="Pfam" id="PF06011">
    <property type="entry name" value="TRP"/>
    <property type="match status" value="1"/>
</dbReference>
<feature type="compositionally biased region" description="Pro residues" evidence="1">
    <location>
        <begin position="164"/>
        <end position="189"/>
    </location>
</feature>
<feature type="transmembrane region" description="Helical" evidence="2">
    <location>
        <begin position="761"/>
        <end position="783"/>
    </location>
</feature>
<feature type="signal peptide" evidence="3">
    <location>
        <begin position="1"/>
        <end position="19"/>
    </location>
</feature>
<feature type="transmembrane region" description="Helical" evidence="2">
    <location>
        <begin position="840"/>
        <end position="860"/>
    </location>
</feature>
<feature type="compositionally biased region" description="Low complexity" evidence="1">
    <location>
        <begin position="98"/>
        <end position="110"/>
    </location>
</feature>
<evidence type="ECO:0000259" key="4">
    <source>
        <dbReference type="Pfam" id="PF06011"/>
    </source>
</evidence>
<proteinExistence type="predicted"/>
<reference evidence="5 6" key="1">
    <citation type="submission" date="2019-07" db="EMBL/GenBank/DDBJ databases">
        <title>Genomics analysis of Aphanomyces spp. identifies a new class of oomycete effector associated with host adaptation.</title>
        <authorList>
            <person name="Gaulin E."/>
        </authorList>
    </citation>
    <scope>NUCLEOTIDE SEQUENCE [LARGE SCALE GENOMIC DNA]</scope>
    <source>
        <strain evidence="5 6">ATCC 201684</strain>
    </source>
</reference>
<feature type="compositionally biased region" description="Low complexity" evidence="1">
    <location>
        <begin position="43"/>
        <end position="90"/>
    </location>
</feature>
<feature type="transmembrane region" description="Helical" evidence="2">
    <location>
        <begin position="669"/>
        <end position="694"/>
    </location>
</feature>
<feature type="compositionally biased region" description="Low complexity" evidence="1">
    <location>
        <begin position="392"/>
        <end position="431"/>
    </location>
</feature>
<feature type="compositionally biased region" description="Pro residues" evidence="1">
    <location>
        <begin position="143"/>
        <end position="156"/>
    </location>
</feature>
<evidence type="ECO:0000256" key="1">
    <source>
        <dbReference type="SAM" id="MobiDB-lite"/>
    </source>
</evidence>
<keyword evidence="2" id="KW-1133">Transmembrane helix</keyword>
<evidence type="ECO:0000256" key="2">
    <source>
        <dbReference type="SAM" id="Phobius"/>
    </source>
</evidence>
<feature type="compositionally biased region" description="Low complexity" evidence="1">
    <location>
        <begin position="235"/>
        <end position="261"/>
    </location>
</feature>
<feature type="chain" id="PRO_5026160398" description="TRP C-terminal domain-containing protein" evidence="3">
    <location>
        <begin position="20"/>
        <end position="996"/>
    </location>
</feature>
<keyword evidence="2" id="KW-0812">Transmembrane</keyword>
<dbReference type="Proteomes" id="UP000481153">
    <property type="component" value="Unassembled WGS sequence"/>
</dbReference>
<feature type="compositionally biased region" description="Low complexity" evidence="1">
    <location>
        <begin position="120"/>
        <end position="142"/>
    </location>
</feature>
<feature type="domain" description="TRP C-terminal" evidence="4">
    <location>
        <begin position="641"/>
        <end position="924"/>
    </location>
</feature>
<evidence type="ECO:0000256" key="3">
    <source>
        <dbReference type="SAM" id="SignalP"/>
    </source>
</evidence>
<feature type="transmembrane region" description="Helical" evidence="2">
    <location>
        <begin position="726"/>
        <end position="749"/>
    </location>
</feature>
<dbReference type="InterPro" id="IPR052881">
    <property type="entry name" value="Keratinocyte_PR"/>
</dbReference>
<feature type="region of interest" description="Disordered" evidence="1">
    <location>
        <begin position="41"/>
        <end position="520"/>
    </location>
</feature>
<feature type="compositionally biased region" description="Basic and acidic residues" evidence="1">
    <location>
        <begin position="492"/>
        <end position="515"/>
    </location>
</feature>
<feature type="transmembrane region" description="Helical" evidence="2">
    <location>
        <begin position="899"/>
        <end position="920"/>
    </location>
</feature>
<gene>
    <name evidence="5" type="ORF">Ae201684_012157</name>
</gene>
<dbReference type="PANTHER" id="PTHR48138">
    <property type="entry name" value="KERATINOCYTE PROLINE-RICH PROTEIN-RELATED"/>
    <property type="match status" value="1"/>
</dbReference>
<feature type="transmembrane region" description="Helical" evidence="2">
    <location>
        <begin position="532"/>
        <end position="552"/>
    </location>
</feature>
<sequence length="996" mass="103638">MRLSACIVALTAAAAVASAALDVNDLAQDLVGGIGDIVEDIATNTPTSTPDPSAPTDAPTNGPSTAPSTAPTSAPSGTPATPDPSSATTTAPPPAPAATPAAPTSTAAPPASTPAPPPTATTASPPATTAKPSPTPALTIELPPIPTLLPPIPTLPPIATTTPKPSPTPTTTLEPPPAPTTSLEPPPAPTTTLEPSPDPTTTVPPPPSPDPTTTVPPPPSPDPTTTAPPPPTPTPTTIEIPTIPPIITTTAKPSPTTATTLDPPPAPTTTAPSPSPTTVDPAPAPTTVNPAPVTTTVPSPGPTTANPAPVTTNVPSPTTVDPTPVTTTVPSPGLTTANPSPVTTNVPSPTPVTTNVPSSTTVEPSPASTAPTPTSGTPTSTPSTPPSPVPTTGPTSTPDSSTTSPPKTYTVVPTDLPVVTTPVPSTQSVFTDELFNKTTTTPPPDATTPKPVVDNLVSFTTPSPMATDANGAPINNNSGGSTSSGSDVATDNTDHSDKRRQDIEAKSPEAREDLKASITTGSESKLQQTLRYLSSSIVGITLVLMAFFQFIAMNPSYILPDSPNDRFAAPNSWEFPMFISFVQQVGVLSLAKNTKVPQKFYVNYVDSLSWMEFLIRGTSSSSSSSGVSSTQLLSLVNSTGRLLADDDSGYDAQGKLQFSLRSDINDKDWFVRVWVAILVVIAAIMVFVIATALISQWVSQRGNPFHSDSTDSHKRSVSFRSISRRLLGMCVLVGFFAILPLSMICMFETLQEASSTGIQTYGILSIATLALLVGGVLYGMWALQNLTEAGLSKWRTRVVWGVVYSNYHYTSRLFFGATALVQFLTGVLVAAITKDAVTQLLSLIIVQVLYLLAMILLQPFACSVHFKFAVAFQLLIVLVYGLACGMTGSNLSVDMQKSLSYAVIISLMIIFVAMFVRQLFMLWTYASAWAKDENESITGMPTLNDHEIESGAGNYTISLRGVDSSNNSGSHNHGTNASNLSPMNTIRIVDTNTMRR</sequence>
<dbReference type="VEuPathDB" id="FungiDB:AeMF1_015933"/>
<accession>A0A6G0WSM2</accession>
<keyword evidence="6" id="KW-1185">Reference proteome</keyword>
<feature type="transmembrane region" description="Helical" evidence="2">
    <location>
        <begin position="866"/>
        <end position="887"/>
    </location>
</feature>
<dbReference type="InterPro" id="IPR010308">
    <property type="entry name" value="TRP_C"/>
</dbReference>